<protein>
    <submittedName>
        <fullName evidence="1">DUF718 domain-containing protein</fullName>
    </submittedName>
</protein>
<feature type="non-terminal residue" evidence="1">
    <location>
        <position position="1"/>
    </location>
</feature>
<dbReference type="AlphaFoldDB" id="A0A7C9RG41"/>
<comment type="caution">
    <text evidence="1">The sequence shown here is derived from an EMBL/GenBank/DDBJ whole genome shotgun (WGS) entry which is preliminary data.</text>
</comment>
<keyword evidence="2" id="KW-1185">Reference proteome</keyword>
<accession>A0A7C9RG41</accession>
<proteinExistence type="predicted"/>
<reference evidence="1" key="1">
    <citation type="submission" date="2020-02" db="EMBL/GenBank/DDBJ databases">
        <title>Draft genome sequence of Candidatus Afipia apatlaquensis IBT-C3, a potential strain for decolorization of textile dyes.</title>
        <authorList>
            <person name="Sanchez-Reyes A."/>
            <person name="Breton-Deval L."/>
            <person name="Mangelson H."/>
            <person name="Sanchez-Flores A."/>
        </authorList>
    </citation>
    <scope>NUCLEOTIDE SEQUENCE [LARGE SCALE GENOMIC DNA]</scope>
    <source>
        <strain evidence="1">IBT-C3</strain>
    </source>
</reference>
<dbReference type="EMBL" id="JAAMRR010000699">
    <property type="protein sequence ID" value="NGX96157.1"/>
    <property type="molecule type" value="Genomic_DNA"/>
</dbReference>
<organism evidence="1 2">
    <name type="scientific">Candidatus Afipia apatlaquensis</name>
    <dbReference type="NCBI Taxonomy" id="2712852"/>
    <lineage>
        <taxon>Bacteria</taxon>
        <taxon>Pseudomonadati</taxon>
        <taxon>Pseudomonadota</taxon>
        <taxon>Alphaproteobacteria</taxon>
        <taxon>Hyphomicrobiales</taxon>
        <taxon>Nitrobacteraceae</taxon>
        <taxon>Afipia</taxon>
    </lineage>
</organism>
<sequence length="26" mass="2704">FRSVLEDQGEGRGITDAVSGAVVLDL</sequence>
<evidence type="ECO:0000313" key="2">
    <source>
        <dbReference type="Proteomes" id="UP000480266"/>
    </source>
</evidence>
<gene>
    <name evidence="1" type="ORF">G4V63_13325</name>
</gene>
<name>A0A7C9RG41_9BRAD</name>
<evidence type="ECO:0000313" key="1">
    <source>
        <dbReference type="EMBL" id="NGX96157.1"/>
    </source>
</evidence>
<dbReference type="Proteomes" id="UP000480266">
    <property type="component" value="Unassembled WGS sequence"/>
</dbReference>